<dbReference type="Pfam" id="PF11172">
    <property type="entry name" value="DUF2959"/>
    <property type="match status" value="1"/>
</dbReference>
<dbReference type="EMBL" id="CP154858">
    <property type="protein sequence ID" value="XDT71026.1"/>
    <property type="molecule type" value="Genomic_DNA"/>
</dbReference>
<organism evidence="2">
    <name type="scientific">Thermohahella caldifontis</name>
    <dbReference type="NCBI Taxonomy" id="3142973"/>
    <lineage>
        <taxon>Bacteria</taxon>
        <taxon>Pseudomonadati</taxon>
        <taxon>Pseudomonadota</taxon>
        <taxon>Gammaproteobacteria</taxon>
        <taxon>Oceanospirillales</taxon>
        <taxon>Hahellaceae</taxon>
        <taxon>Thermohahella</taxon>
    </lineage>
</organism>
<reference evidence="2" key="1">
    <citation type="submission" date="2024-05" db="EMBL/GenBank/DDBJ databases">
        <title>Genome sequencing of novel strain.</title>
        <authorList>
            <person name="Ganbat D."/>
            <person name="Ganbat S."/>
            <person name="Lee S.-J."/>
        </authorList>
    </citation>
    <scope>NUCLEOTIDE SEQUENCE</scope>
    <source>
        <strain evidence="2">SMD15-11</strain>
    </source>
</reference>
<feature type="coiled-coil region" evidence="1">
    <location>
        <begin position="96"/>
        <end position="157"/>
    </location>
</feature>
<gene>
    <name evidence="2" type="ORF">AAIA72_09395</name>
</gene>
<keyword evidence="1" id="KW-0175">Coiled coil</keyword>
<dbReference type="RefSeq" id="WP_369600065.1">
    <property type="nucleotide sequence ID" value="NZ_CP154858.1"/>
</dbReference>
<accession>A0AB39UT96</accession>
<evidence type="ECO:0000313" key="2">
    <source>
        <dbReference type="EMBL" id="XDT71026.1"/>
    </source>
</evidence>
<name>A0AB39UT96_9GAMM</name>
<dbReference type="PROSITE" id="PS51257">
    <property type="entry name" value="PROKAR_LIPOPROTEIN"/>
    <property type="match status" value="1"/>
</dbReference>
<protein>
    <submittedName>
        <fullName evidence="2">DUF2959 domain-containing protein</fullName>
    </submittedName>
</protein>
<dbReference type="KEGG" id="tcd:AAIA72_09395"/>
<sequence>MTGVRHAGRWLWPVCMAIILSACQSTYYAAMEKIGFEKRDILADRVESARDAQAEAGETFTSALEALNQLTGYEGGSLQDAYEALKARYEDSVDAAEAVRKRIDKVEEVAEALFAEWEEEISQYTNARYRQDSARKLRETRARYTRLIRAMRKAEARMEPVLDALRDNVLYLKHNLNAQAVGSLDKELSAVRRDVERVIRDTQAAIRESDAFIRTLGP</sequence>
<dbReference type="AlphaFoldDB" id="A0AB39UT96"/>
<dbReference type="InterPro" id="IPR021342">
    <property type="entry name" value="DUF2959"/>
</dbReference>
<evidence type="ECO:0000256" key="1">
    <source>
        <dbReference type="SAM" id="Coils"/>
    </source>
</evidence>
<proteinExistence type="predicted"/>